<protein>
    <submittedName>
        <fullName evidence="1">Uncharacterized protein</fullName>
    </submittedName>
</protein>
<keyword evidence="2" id="KW-1185">Reference proteome</keyword>
<accession>A0ACB8RMW1</accession>
<name>A0ACB8RMW1_9AGAM</name>
<dbReference type="Proteomes" id="UP000814033">
    <property type="component" value="Unassembled WGS sequence"/>
</dbReference>
<dbReference type="EMBL" id="MU275960">
    <property type="protein sequence ID" value="KAI0045127.1"/>
    <property type="molecule type" value="Genomic_DNA"/>
</dbReference>
<reference evidence="1" key="1">
    <citation type="submission" date="2021-02" db="EMBL/GenBank/DDBJ databases">
        <authorList>
            <consortium name="DOE Joint Genome Institute"/>
            <person name="Ahrendt S."/>
            <person name="Looney B.P."/>
            <person name="Miyauchi S."/>
            <person name="Morin E."/>
            <person name="Drula E."/>
            <person name="Courty P.E."/>
            <person name="Chicoki N."/>
            <person name="Fauchery L."/>
            <person name="Kohler A."/>
            <person name="Kuo A."/>
            <person name="Labutti K."/>
            <person name="Pangilinan J."/>
            <person name="Lipzen A."/>
            <person name="Riley R."/>
            <person name="Andreopoulos W."/>
            <person name="He G."/>
            <person name="Johnson J."/>
            <person name="Barry K.W."/>
            <person name="Grigoriev I.V."/>
            <person name="Nagy L."/>
            <person name="Hibbett D."/>
            <person name="Henrissat B."/>
            <person name="Matheny P.B."/>
            <person name="Labbe J."/>
            <person name="Martin F."/>
        </authorList>
    </citation>
    <scope>NUCLEOTIDE SEQUENCE</scope>
    <source>
        <strain evidence="1">FP105234-sp</strain>
    </source>
</reference>
<evidence type="ECO:0000313" key="1">
    <source>
        <dbReference type="EMBL" id="KAI0045127.1"/>
    </source>
</evidence>
<proteinExistence type="predicted"/>
<evidence type="ECO:0000313" key="2">
    <source>
        <dbReference type="Proteomes" id="UP000814033"/>
    </source>
</evidence>
<gene>
    <name evidence="1" type="ORF">FA95DRAFT_1573987</name>
</gene>
<comment type="caution">
    <text evidence="1">The sequence shown here is derived from an EMBL/GenBank/DDBJ whole genome shotgun (WGS) entry which is preliminary data.</text>
</comment>
<sequence length="288" mass="31165">MYLVATAHVVGSAWPFNSASDDWARSLAIDELLTSIATLNFVLGDGIVMWRAYVIWERSRHILGISLLLLFLMVGASIWQITYTAIRVQSHIDHVYQTGVFMTLLANVVATGLIGYRAWRHYRSSSVVKIRIQRDRALAVLLLLVESGALYCAIWIAVISLCVRPASTVSVLSHASEIVAAALPQIGASDYMHPSPGMYPTVLVVLCKLQASYSNTIMDMRDDSPPLPALPPDASVALSLSSNNHDLVRVQFSPLPGDGGQGFNNSDTSLGSVSSPAADLEADKVQTV</sequence>
<reference evidence="1" key="2">
    <citation type="journal article" date="2022" name="New Phytol.">
        <title>Evolutionary transition to the ectomycorrhizal habit in the genomes of a hyperdiverse lineage of mushroom-forming fungi.</title>
        <authorList>
            <person name="Looney B."/>
            <person name="Miyauchi S."/>
            <person name="Morin E."/>
            <person name="Drula E."/>
            <person name="Courty P.E."/>
            <person name="Kohler A."/>
            <person name="Kuo A."/>
            <person name="LaButti K."/>
            <person name="Pangilinan J."/>
            <person name="Lipzen A."/>
            <person name="Riley R."/>
            <person name="Andreopoulos W."/>
            <person name="He G."/>
            <person name="Johnson J."/>
            <person name="Nolan M."/>
            <person name="Tritt A."/>
            <person name="Barry K.W."/>
            <person name="Grigoriev I.V."/>
            <person name="Nagy L.G."/>
            <person name="Hibbett D."/>
            <person name="Henrissat B."/>
            <person name="Matheny P.B."/>
            <person name="Labbe J."/>
            <person name="Martin F.M."/>
        </authorList>
    </citation>
    <scope>NUCLEOTIDE SEQUENCE</scope>
    <source>
        <strain evidence="1">FP105234-sp</strain>
    </source>
</reference>
<organism evidence="1 2">
    <name type="scientific">Auriscalpium vulgare</name>
    <dbReference type="NCBI Taxonomy" id="40419"/>
    <lineage>
        <taxon>Eukaryota</taxon>
        <taxon>Fungi</taxon>
        <taxon>Dikarya</taxon>
        <taxon>Basidiomycota</taxon>
        <taxon>Agaricomycotina</taxon>
        <taxon>Agaricomycetes</taxon>
        <taxon>Russulales</taxon>
        <taxon>Auriscalpiaceae</taxon>
        <taxon>Auriscalpium</taxon>
    </lineage>
</organism>